<feature type="compositionally biased region" description="Basic residues" evidence="1">
    <location>
        <begin position="115"/>
        <end position="131"/>
    </location>
</feature>
<dbReference type="EMBL" id="KZ293420">
    <property type="protein sequence ID" value="PBK73740.1"/>
    <property type="molecule type" value="Genomic_DNA"/>
</dbReference>
<keyword evidence="3" id="KW-1185">Reference proteome</keyword>
<name>A0A2H3BVV1_9AGAR</name>
<feature type="compositionally biased region" description="Polar residues" evidence="1">
    <location>
        <begin position="169"/>
        <end position="184"/>
    </location>
</feature>
<organism evidence="2 3">
    <name type="scientific">Armillaria solidipes</name>
    <dbReference type="NCBI Taxonomy" id="1076256"/>
    <lineage>
        <taxon>Eukaryota</taxon>
        <taxon>Fungi</taxon>
        <taxon>Dikarya</taxon>
        <taxon>Basidiomycota</taxon>
        <taxon>Agaricomycotina</taxon>
        <taxon>Agaricomycetes</taxon>
        <taxon>Agaricomycetidae</taxon>
        <taxon>Agaricales</taxon>
        <taxon>Marasmiineae</taxon>
        <taxon>Physalacriaceae</taxon>
        <taxon>Armillaria</taxon>
    </lineage>
</organism>
<evidence type="ECO:0000313" key="3">
    <source>
        <dbReference type="Proteomes" id="UP000218334"/>
    </source>
</evidence>
<gene>
    <name evidence="2" type="ORF">ARMSODRAFT_1015281</name>
</gene>
<sequence>MLADALSQLWSNESPGMVHGRGTYTYHDVVNNDSIEMHGVSMPVLVGVEAACLVLEGVGFDLNAMSLRSDRQPSVCARGLDNDIVPGKLIQQKSSMSSHRPWKEGEGATQNAPKPKPKPKFNPKPFPKSKTKATAVSENKAVEPVNTQDKVNVQDKVKLVKAILPSSSIKHQEPLTQPQSNDSEGSLEDMLANGSSKIDLTFVLQNHYAGDVLFRKILPRPKEF</sequence>
<accession>A0A2H3BVV1</accession>
<dbReference type="STRING" id="1076256.A0A2H3BVV1"/>
<dbReference type="Proteomes" id="UP000218334">
    <property type="component" value="Unassembled WGS sequence"/>
</dbReference>
<feature type="region of interest" description="Disordered" evidence="1">
    <location>
        <begin position="169"/>
        <end position="189"/>
    </location>
</feature>
<feature type="region of interest" description="Disordered" evidence="1">
    <location>
        <begin position="90"/>
        <end position="141"/>
    </location>
</feature>
<evidence type="ECO:0000256" key="1">
    <source>
        <dbReference type="SAM" id="MobiDB-lite"/>
    </source>
</evidence>
<evidence type="ECO:0000313" key="2">
    <source>
        <dbReference type="EMBL" id="PBK73740.1"/>
    </source>
</evidence>
<proteinExistence type="predicted"/>
<dbReference type="AlphaFoldDB" id="A0A2H3BVV1"/>
<reference evidence="3" key="1">
    <citation type="journal article" date="2017" name="Nat. Ecol. Evol.">
        <title>Genome expansion and lineage-specific genetic innovations in the forest pathogenic fungi Armillaria.</title>
        <authorList>
            <person name="Sipos G."/>
            <person name="Prasanna A.N."/>
            <person name="Walter M.C."/>
            <person name="O'Connor E."/>
            <person name="Balint B."/>
            <person name="Krizsan K."/>
            <person name="Kiss B."/>
            <person name="Hess J."/>
            <person name="Varga T."/>
            <person name="Slot J."/>
            <person name="Riley R."/>
            <person name="Boka B."/>
            <person name="Rigling D."/>
            <person name="Barry K."/>
            <person name="Lee J."/>
            <person name="Mihaltcheva S."/>
            <person name="LaButti K."/>
            <person name="Lipzen A."/>
            <person name="Waldron R."/>
            <person name="Moloney N.M."/>
            <person name="Sperisen C."/>
            <person name="Kredics L."/>
            <person name="Vagvoelgyi C."/>
            <person name="Patrignani A."/>
            <person name="Fitzpatrick D."/>
            <person name="Nagy I."/>
            <person name="Doyle S."/>
            <person name="Anderson J.B."/>
            <person name="Grigoriev I.V."/>
            <person name="Gueldener U."/>
            <person name="Muensterkoetter M."/>
            <person name="Nagy L.G."/>
        </authorList>
    </citation>
    <scope>NUCLEOTIDE SEQUENCE [LARGE SCALE GENOMIC DNA]</scope>
    <source>
        <strain evidence="3">28-4</strain>
    </source>
</reference>
<protein>
    <submittedName>
        <fullName evidence="2">Uncharacterized protein</fullName>
    </submittedName>
</protein>